<comment type="catalytic activity">
    <reaction evidence="11">
        <text>(L-glutamyl)(n)-gamma-L-glutamyl-L-glutamyl-[protein] + L-glutamate + ATP = (L-glutamyl)(n+1)-gamma-L-glutamyl-L-glutamyl-[protein] + ADP + phosphate + H(+)</text>
        <dbReference type="Rhea" id="RHEA:60148"/>
        <dbReference type="Rhea" id="RHEA-COMP:15519"/>
        <dbReference type="Rhea" id="RHEA-COMP:15675"/>
        <dbReference type="ChEBI" id="CHEBI:15378"/>
        <dbReference type="ChEBI" id="CHEBI:29985"/>
        <dbReference type="ChEBI" id="CHEBI:30616"/>
        <dbReference type="ChEBI" id="CHEBI:43474"/>
        <dbReference type="ChEBI" id="CHEBI:143623"/>
        <dbReference type="ChEBI" id="CHEBI:456216"/>
    </reaction>
    <physiologicalReaction direction="left-to-right" evidence="11">
        <dbReference type="Rhea" id="RHEA:60149"/>
    </physiologicalReaction>
</comment>
<protein>
    <recommendedName>
        <fullName evidence="13">Polyglutamylase complex subunit TTLL1</fullName>
    </recommendedName>
    <alternativeName>
        <fullName evidence="14">Tubulin polyglutamylase TTLL1</fullName>
    </alternativeName>
    <alternativeName>
        <fullName evidence="16">Tubulin polyglutamylase complex subunit 3</fullName>
    </alternativeName>
    <alternativeName>
        <fullName evidence="15">Tubulin--tyrosine ligase-like protein 1</fullName>
    </alternativeName>
</protein>
<evidence type="ECO:0000256" key="14">
    <source>
        <dbReference type="ARBA" id="ARBA00075351"/>
    </source>
</evidence>
<keyword evidence="18" id="KW-1185">Reference proteome</keyword>
<evidence type="ECO:0000256" key="8">
    <source>
        <dbReference type="ARBA" id="ARBA00023069"/>
    </source>
</evidence>
<keyword evidence="9" id="KW-0206">Cytoskeleton</keyword>
<accession>A0A8S4D848</accession>
<sequence length="433" mass="50055">MALESKKIPSTLKKCSPAVPDKSRVTYCTDLDKSVITTTLDRRGWQQVAPDEDWNIYWSFTANCRTLFSIEAGYRMHDNQMINHFPNHYELTRKDLLVKNIKRYRKELEKEGNPLAEKSEVTLPNGQVTTRYVHLDIIPVTFVLPADYNMFVEEYRKSPQSTWIMKPCGKSQGAGIFLINKLSKLKKWSREAKSLLQPQLGSKETYVISRYIDNPLLIGGKKFDLRLYVLVTSFRPLKAYLFQHGFCRFCTVKYDTSVTELDNMYVHLTNVSVQKHGGDYNSLHGGKMSIQNLRLYLEGTRGRAVTDKLFSEVNWLIVHSLKAVAPVMANDRHCFECYGYDIIIDNNLKPWLVEVNASPSLQSTTHSDRILKYKLIDNIISVVVPKDGMPDARWNKIPEEDALGDFDLLIDEELIEREDSNPRNSKYHRFKQL</sequence>
<comment type="subunit">
    <text evidence="12">Part of the neuronal tubulin polyglutamylase complex which contains TPGS1, TPGS2, TTLL1, LRRC49 and NICN1. Interacts with PCM1, CSTPP1 and LRRC49.</text>
</comment>
<dbReference type="AlphaFoldDB" id="A0A8S4D848"/>
<dbReference type="EMBL" id="CAJHNJ030000003">
    <property type="protein sequence ID" value="CAG9093786.1"/>
    <property type="molecule type" value="Genomic_DNA"/>
</dbReference>
<keyword evidence="6" id="KW-0547">Nucleotide-binding</keyword>
<evidence type="ECO:0000256" key="7">
    <source>
        <dbReference type="ARBA" id="ARBA00022840"/>
    </source>
</evidence>
<dbReference type="GO" id="GO:0005524">
    <property type="term" value="F:ATP binding"/>
    <property type="evidence" value="ECO:0007669"/>
    <property type="project" value="UniProtKB-KW"/>
</dbReference>
<gene>
    <name evidence="17" type="ORF">PLXY2_LOCUS1111</name>
</gene>
<keyword evidence="7" id="KW-0067">ATP-binding</keyword>
<evidence type="ECO:0000256" key="2">
    <source>
        <dbReference type="ARBA" id="ARBA00006118"/>
    </source>
</evidence>
<evidence type="ECO:0000256" key="13">
    <source>
        <dbReference type="ARBA" id="ARBA00074800"/>
    </source>
</evidence>
<name>A0A8S4D848_PLUXY</name>
<comment type="subcellular location">
    <subcellularLocation>
        <location evidence="1">Cytoplasm</location>
        <location evidence="1">Cytoskeleton</location>
        <location evidence="1">Cilium basal body</location>
    </subcellularLocation>
</comment>
<keyword evidence="5" id="KW-0493">Microtubule</keyword>
<dbReference type="PANTHER" id="PTHR12241">
    <property type="entry name" value="TUBULIN POLYGLUTAMYLASE"/>
    <property type="match status" value="1"/>
</dbReference>
<evidence type="ECO:0000313" key="18">
    <source>
        <dbReference type="Proteomes" id="UP000653454"/>
    </source>
</evidence>
<dbReference type="PANTHER" id="PTHR12241:SF31">
    <property type="entry name" value="POLYGLUTAMYLASE COMPLEX SUBUNIT TTLL1"/>
    <property type="match status" value="1"/>
</dbReference>
<keyword evidence="4" id="KW-0436">Ligase</keyword>
<dbReference type="PROSITE" id="PS51221">
    <property type="entry name" value="TTL"/>
    <property type="match status" value="1"/>
</dbReference>
<dbReference type="FunFam" id="3.30.470.20:FF:000033">
    <property type="entry name" value="Probable tubulin polyglutamylase TTLL1"/>
    <property type="match status" value="1"/>
</dbReference>
<evidence type="ECO:0000256" key="6">
    <source>
        <dbReference type="ARBA" id="ARBA00022741"/>
    </source>
</evidence>
<evidence type="ECO:0000256" key="5">
    <source>
        <dbReference type="ARBA" id="ARBA00022701"/>
    </source>
</evidence>
<proteinExistence type="inferred from homology"/>
<evidence type="ECO:0000256" key="1">
    <source>
        <dbReference type="ARBA" id="ARBA00004120"/>
    </source>
</evidence>
<evidence type="ECO:0000256" key="11">
    <source>
        <dbReference type="ARBA" id="ARBA00052959"/>
    </source>
</evidence>
<dbReference type="Pfam" id="PF03133">
    <property type="entry name" value="TTL"/>
    <property type="match status" value="1"/>
</dbReference>
<evidence type="ECO:0000313" key="17">
    <source>
        <dbReference type="EMBL" id="CAG9093786.1"/>
    </source>
</evidence>
<dbReference type="GO" id="GO:0036064">
    <property type="term" value="C:ciliary basal body"/>
    <property type="evidence" value="ECO:0007669"/>
    <property type="project" value="TreeGrafter"/>
</dbReference>
<dbReference type="Proteomes" id="UP000653454">
    <property type="component" value="Unassembled WGS sequence"/>
</dbReference>
<evidence type="ECO:0000256" key="15">
    <source>
        <dbReference type="ARBA" id="ARBA00080021"/>
    </source>
</evidence>
<evidence type="ECO:0000256" key="9">
    <source>
        <dbReference type="ARBA" id="ARBA00023212"/>
    </source>
</evidence>
<keyword evidence="10" id="KW-0966">Cell projection</keyword>
<keyword evidence="3" id="KW-0963">Cytoplasm</keyword>
<evidence type="ECO:0000256" key="16">
    <source>
        <dbReference type="ARBA" id="ARBA00083073"/>
    </source>
</evidence>
<comment type="similarity">
    <text evidence="2">Belongs to the tubulin polyglutamylase family.</text>
</comment>
<dbReference type="GO" id="GO:0015631">
    <property type="term" value="F:tubulin binding"/>
    <property type="evidence" value="ECO:0007669"/>
    <property type="project" value="TreeGrafter"/>
</dbReference>
<organism evidence="17 18">
    <name type="scientific">Plutella xylostella</name>
    <name type="common">Diamondback moth</name>
    <name type="synonym">Plutella maculipennis</name>
    <dbReference type="NCBI Taxonomy" id="51655"/>
    <lineage>
        <taxon>Eukaryota</taxon>
        <taxon>Metazoa</taxon>
        <taxon>Ecdysozoa</taxon>
        <taxon>Arthropoda</taxon>
        <taxon>Hexapoda</taxon>
        <taxon>Insecta</taxon>
        <taxon>Pterygota</taxon>
        <taxon>Neoptera</taxon>
        <taxon>Endopterygota</taxon>
        <taxon>Lepidoptera</taxon>
        <taxon>Glossata</taxon>
        <taxon>Ditrysia</taxon>
        <taxon>Yponomeutoidea</taxon>
        <taxon>Plutellidae</taxon>
        <taxon>Plutella</taxon>
    </lineage>
</organism>
<dbReference type="InterPro" id="IPR004344">
    <property type="entry name" value="TTL/TTLL_fam"/>
</dbReference>
<dbReference type="SUPFAM" id="SSF56059">
    <property type="entry name" value="Glutathione synthetase ATP-binding domain-like"/>
    <property type="match status" value="1"/>
</dbReference>
<dbReference type="GO" id="GO:0000226">
    <property type="term" value="P:microtubule cytoskeleton organization"/>
    <property type="evidence" value="ECO:0007669"/>
    <property type="project" value="TreeGrafter"/>
</dbReference>
<evidence type="ECO:0000256" key="3">
    <source>
        <dbReference type="ARBA" id="ARBA00022490"/>
    </source>
</evidence>
<evidence type="ECO:0000256" key="10">
    <source>
        <dbReference type="ARBA" id="ARBA00023273"/>
    </source>
</evidence>
<evidence type="ECO:0000256" key="12">
    <source>
        <dbReference type="ARBA" id="ARBA00062645"/>
    </source>
</evidence>
<reference evidence="17" key="1">
    <citation type="submission" date="2020-11" db="EMBL/GenBank/DDBJ databases">
        <authorList>
            <person name="Whiteford S."/>
        </authorList>
    </citation>
    <scope>NUCLEOTIDE SEQUENCE</scope>
</reference>
<dbReference type="Gene3D" id="3.30.470.20">
    <property type="entry name" value="ATP-grasp fold, B domain"/>
    <property type="match status" value="1"/>
</dbReference>
<dbReference type="GO" id="GO:0070740">
    <property type="term" value="F:tubulin-glutamic acid ligase activity"/>
    <property type="evidence" value="ECO:0007669"/>
    <property type="project" value="TreeGrafter"/>
</dbReference>
<comment type="caution">
    <text evidence="17">The sequence shown here is derived from an EMBL/GenBank/DDBJ whole genome shotgun (WGS) entry which is preliminary data.</text>
</comment>
<evidence type="ECO:0000256" key="4">
    <source>
        <dbReference type="ARBA" id="ARBA00022598"/>
    </source>
</evidence>
<dbReference type="GO" id="GO:0005874">
    <property type="term" value="C:microtubule"/>
    <property type="evidence" value="ECO:0007669"/>
    <property type="project" value="UniProtKB-KW"/>
</dbReference>
<keyword evidence="8" id="KW-0969">Cilium</keyword>